<dbReference type="EMBL" id="AHIE01000019">
    <property type="protein sequence ID" value="EHU00278.1"/>
    <property type="molecule type" value="Genomic_DNA"/>
</dbReference>
<feature type="domain" description="Mechanosensitive ion channel MscS" evidence="6">
    <location>
        <begin position="187"/>
        <end position="250"/>
    </location>
</feature>
<accession>H3REV2</accession>
<organism evidence="7 8">
    <name type="scientific">Pantoea stewartii subsp. stewartii DC283</name>
    <dbReference type="NCBI Taxonomy" id="660596"/>
    <lineage>
        <taxon>Bacteria</taxon>
        <taxon>Pseudomonadati</taxon>
        <taxon>Pseudomonadota</taxon>
        <taxon>Gammaproteobacteria</taxon>
        <taxon>Enterobacterales</taxon>
        <taxon>Erwiniaceae</taxon>
        <taxon>Pantoea</taxon>
    </lineage>
</organism>
<dbReference type="PANTHER" id="PTHR30414">
    <property type="entry name" value="MINICONDUCTANCE MECHANOSENSITIVE CHANNEL YBDG"/>
    <property type="match status" value="1"/>
</dbReference>
<dbReference type="PANTHER" id="PTHR30414:SF0">
    <property type="entry name" value="MINICONDUCTANCE MECHANOSENSITIVE CHANNEL YBDG"/>
    <property type="match status" value="1"/>
</dbReference>
<dbReference type="InterPro" id="IPR030192">
    <property type="entry name" value="YbdG"/>
</dbReference>
<feature type="transmembrane region" description="Helical" evidence="5">
    <location>
        <begin position="137"/>
        <end position="157"/>
    </location>
</feature>
<evidence type="ECO:0000313" key="7">
    <source>
        <dbReference type="EMBL" id="EHU00278.1"/>
    </source>
</evidence>
<evidence type="ECO:0000256" key="5">
    <source>
        <dbReference type="SAM" id="Phobius"/>
    </source>
</evidence>
<feature type="transmembrane region" description="Helical" evidence="5">
    <location>
        <begin position="163"/>
        <end position="180"/>
    </location>
</feature>
<dbReference type="Proteomes" id="UP000005050">
    <property type="component" value="Unassembled WGS sequence"/>
</dbReference>
<proteinExistence type="predicted"/>
<comment type="caution">
    <text evidence="7">The sequence shown here is derived from an EMBL/GenBank/DDBJ whole genome shotgun (WGS) entry which is preliminary data.</text>
</comment>
<evidence type="ECO:0000259" key="6">
    <source>
        <dbReference type="Pfam" id="PF00924"/>
    </source>
</evidence>
<dbReference type="eggNOG" id="COG0668">
    <property type="taxonomic scope" value="Bacteria"/>
</dbReference>
<name>H3REV2_PANSE</name>
<dbReference type="GO" id="GO:0008381">
    <property type="term" value="F:mechanosensitive monoatomic ion channel activity"/>
    <property type="evidence" value="ECO:0007669"/>
    <property type="project" value="InterPro"/>
</dbReference>
<dbReference type="InterPro" id="IPR006685">
    <property type="entry name" value="MscS_channel_2nd"/>
</dbReference>
<evidence type="ECO:0000256" key="3">
    <source>
        <dbReference type="ARBA" id="ARBA00022989"/>
    </source>
</evidence>
<dbReference type="Gene3D" id="2.30.30.60">
    <property type="match status" value="1"/>
</dbReference>
<evidence type="ECO:0000256" key="4">
    <source>
        <dbReference type="ARBA" id="ARBA00023136"/>
    </source>
</evidence>
<keyword evidence="4 5" id="KW-0472">Membrane</keyword>
<dbReference type="InterPro" id="IPR010920">
    <property type="entry name" value="LSM_dom_sf"/>
</dbReference>
<reference evidence="7 8" key="1">
    <citation type="journal article" date="2012" name="Mol. Microbiol.">
        <title>The genetic and structural basis of two distinct terminal side branch residues in stewartan and amylovoran exopolysaccharides and their potential role in host adaptation.</title>
        <authorList>
            <person name="Wang X."/>
            <person name="Yang F."/>
            <person name="von Bodman S.B."/>
        </authorList>
    </citation>
    <scope>NUCLEOTIDE SEQUENCE [LARGE SCALE GENOMIC DNA]</scope>
    <source>
        <strain evidence="7 8">DC283</strain>
    </source>
</reference>
<keyword evidence="2 5" id="KW-0812">Transmembrane</keyword>
<evidence type="ECO:0000256" key="1">
    <source>
        <dbReference type="ARBA" id="ARBA00004370"/>
    </source>
</evidence>
<dbReference type="InterPro" id="IPR023408">
    <property type="entry name" value="MscS_beta-dom_sf"/>
</dbReference>
<comment type="subcellular location">
    <subcellularLocation>
        <location evidence="1">Membrane</location>
    </subcellularLocation>
</comment>
<dbReference type="Pfam" id="PF00924">
    <property type="entry name" value="MS_channel_2nd"/>
    <property type="match status" value="1"/>
</dbReference>
<dbReference type="GO" id="GO:0005886">
    <property type="term" value="C:plasma membrane"/>
    <property type="evidence" value="ECO:0007669"/>
    <property type="project" value="TreeGrafter"/>
</dbReference>
<dbReference type="RefSeq" id="WP_006119988.1">
    <property type="nucleotide sequence ID" value="NZ_AHIE01000019.1"/>
</dbReference>
<dbReference type="GO" id="GO:0071470">
    <property type="term" value="P:cellular response to osmotic stress"/>
    <property type="evidence" value="ECO:0007669"/>
    <property type="project" value="InterPro"/>
</dbReference>
<sequence length="466" mass="52986">MNYFNDIQHFIENKPARSIAVNLLVLIVAGLVAHLICKFFVVRVVRKVFFSSHKNQVPLDKDVRLSEKLSNFIPVITVYFLLQFMPDLPEHLLIAIKTICGILFMVYLSLFFNEVLEIVNISYVKKSKRKNHSIKGYIQVGKILVHIISAIMILAIMSNKSPAIIISSLGAVAAVLMLVFQHTLLPLVANIQLSSNDVLQLGDWIELPANNISGEVIDIALHTITIRNWDNTLSRVPTKTFLTETYTNWQAMFSSGARRIMRSFYLDQTSIRFVDHAMLEPMVQVRGISEQLSKLMDGRELSAVGDRWFVENGMTNLMVFRHYLTAWLTQREDIHKDMYIVVRSLKPSAEGLPIEIYCFTSSVLWVDYENTQSAIFEYIYAIANVFSLRIYQRPSGSDLSFLSQGPVRQAAESEPQPALLNKWILCCGTMKTVVSDNIKSMRYMLAYDGVLSGISVFYQNSADKTE</sequence>
<dbReference type="PATRIC" id="fig|660596.6.peg.2665"/>
<dbReference type="SUPFAM" id="SSF50182">
    <property type="entry name" value="Sm-like ribonucleoproteins"/>
    <property type="match status" value="1"/>
</dbReference>
<dbReference type="AlphaFoldDB" id="H3REV2"/>
<gene>
    <name evidence="7" type="ORF">CKS_2123</name>
</gene>
<evidence type="ECO:0000256" key="2">
    <source>
        <dbReference type="ARBA" id="ARBA00022692"/>
    </source>
</evidence>
<protein>
    <submittedName>
        <fullName evidence="7">Putative transport</fullName>
    </submittedName>
</protein>
<evidence type="ECO:0000313" key="8">
    <source>
        <dbReference type="Proteomes" id="UP000005050"/>
    </source>
</evidence>
<feature type="transmembrane region" description="Helical" evidence="5">
    <location>
        <begin position="92"/>
        <end position="116"/>
    </location>
</feature>
<feature type="transmembrane region" description="Helical" evidence="5">
    <location>
        <begin position="20"/>
        <end position="41"/>
    </location>
</feature>
<keyword evidence="3 5" id="KW-1133">Transmembrane helix</keyword>